<dbReference type="Proteomes" id="UP000002430">
    <property type="component" value="Chromosome"/>
</dbReference>
<dbReference type="InterPro" id="IPR015324">
    <property type="entry name" value="Ribosomal_Rsm22-like"/>
</dbReference>
<dbReference type="GO" id="GO:0008168">
    <property type="term" value="F:methyltransferase activity"/>
    <property type="evidence" value="ECO:0007669"/>
    <property type="project" value="InterPro"/>
</dbReference>
<dbReference type="KEGG" id="lip:LI0463"/>
<reference evidence="5 6" key="1">
    <citation type="submission" date="2005-11" db="EMBL/GenBank/DDBJ databases">
        <title>The complete genome sequence of Lawsonia intracellularis: the causative agent of proliferative enteropathy.</title>
        <authorList>
            <person name="Kaur K."/>
            <person name="Zhang Q."/>
            <person name="Beckler D."/>
            <person name="Munir S."/>
            <person name="Li L."/>
            <person name="Kinsley K."/>
            <person name="Herron L."/>
            <person name="Peterson A."/>
            <person name="May B."/>
            <person name="Singh S."/>
            <person name="Gebhart C."/>
            <person name="Kapur V."/>
        </authorList>
    </citation>
    <scope>NUCLEOTIDE SEQUENCE [LARGE SCALE GENOMIC DNA]</scope>
    <source>
        <strain evidence="5 6">PHE/MN1-00</strain>
    </source>
</reference>
<gene>
    <name evidence="5" type="ordered locus">LI0463</name>
</gene>
<dbReference type="eggNOG" id="COG5459">
    <property type="taxonomic scope" value="Bacteria"/>
</dbReference>
<protein>
    <submittedName>
        <fullName evidence="5">Uncharacterized protein</fullName>
    </submittedName>
</protein>
<evidence type="ECO:0000256" key="2">
    <source>
        <dbReference type="ARBA" id="ARBA00022946"/>
    </source>
</evidence>
<evidence type="ECO:0000256" key="1">
    <source>
        <dbReference type="ARBA" id="ARBA00022723"/>
    </source>
</evidence>
<proteinExistence type="predicted"/>
<sequence>MNISKARLNYSRGGKICKLDKVRNKQQQPLFQPIISDLTPFTKQLLEILPYILDKTLHLSHSQRIALPDDIHNLSCLLTSERKGLYKSYWSNARFCSAYLWYFFPWNLIRLTSLISNLALPEPKSEVVIMDLGSGPLTLPVALWLSKPTWRNCKIKLICVDTAIQPMNIGLKLFKQIAAQLKESFVWDVTLIRGNYTQVLKSISSPLHLIMSGNMLNELKGKTNHLIRSRMEQMVMLINNVLHSDGAALFVEPGTRLGGKLMSTLREVAIQDTFISIAPCTHTAFCPLFNSTNNLWCHVLFDVDAPQWLLNLSQAANLSKVKVSFSFQLLRYRKNTLKLLDNTTSFLTGRVLSGGFPVLGMGTAQYVCTKKGLALMSYTRGIPSGARVLCKPLPGNQRDIRSGALKVEWVSTLEKE</sequence>
<dbReference type="AlphaFoldDB" id="Q1MR59"/>
<evidence type="ECO:0000313" key="5">
    <source>
        <dbReference type="EMBL" id="CAJ54517.1"/>
    </source>
</evidence>
<dbReference type="EMBL" id="AM180252">
    <property type="protein sequence ID" value="CAJ54517.1"/>
    <property type="molecule type" value="Genomic_DNA"/>
</dbReference>
<keyword evidence="3" id="KW-0408">Iron</keyword>
<evidence type="ECO:0000313" key="6">
    <source>
        <dbReference type="Proteomes" id="UP000002430"/>
    </source>
</evidence>
<dbReference type="STRING" id="363253.LI0463"/>
<keyword evidence="1" id="KW-0479">Metal-binding</keyword>
<keyword evidence="6" id="KW-1185">Reference proteome</keyword>
<dbReference type="GO" id="GO:0046872">
    <property type="term" value="F:metal ion binding"/>
    <property type="evidence" value="ECO:0007669"/>
    <property type="project" value="UniProtKB-KW"/>
</dbReference>
<organism evidence="5 6">
    <name type="scientific">Lawsonia intracellularis (strain PHE/MN1-00)</name>
    <dbReference type="NCBI Taxonomy" id="363253"/>
    <lineage>
        <taxon>Bacteria</taxon>
        <taxon>Pseudomonadati</taxon>
        <taxon>Thermodesulfobacteriota</taxon>
        <taxon>Desulfovibrionia</taxon>
        <taxon>Desulfovibrionales</taxon>
        <taxon>Desulfovibrionaceae</taxon>
        <taxon>Lawsonia</taxon>
    </lineage>
</organism>
<dbReference type="Pfam" id="PF09243">
    <property type="entry name" value="Rsm22"/>
    <property type="match status" value="1"/>
</dbReference>
<keyword evidence="2" id="KW-0809">Transit peptide</keyword>
<accession>Q1MR59</accession>
<dbReference type="GO" id="GO:0051536">
    <property type="term" value="F:iron-sulfur cluster binding"/>
    <property type="evidence" value="ECO:0007669"/>
    <property type="project" value="UniProtKB-KW"/>
</dbReference>
<evidence type="ECO:0000256" key="4">
    <source>
        <dbReference type="ARBA" id="ARBA00023014"/>
    </source>
</evidence>
<dbReference type="GO" id="GO:0006412">
    <property type="term" value="P:translation"/>
    <property type="evidence" value="ECO:0007669"/>
    <property type="project" value="InterPro"/>
</dbReference>
<evidence type="ECO:0000256" key="3">
    <source>
        <dbReference type="ARBA" id="ARBA00023004"/>
    </source>
</evidence>
<keyword evidence="4" id="KW-0411">Iron-sulfur</keyword>
<name>Q1MR59_LAWIP</name>
<dbReference type="HOGENOM" id="CLU_029519_0_0_7"/>